<dbReference type="RefSeq" id="XP_052756094.1">
    <property type="nucleotide sequence ID" value="XM_052900134.1"/>
</dbReference>
<organism evidence="4 5">
    <name type="scientific">Galleria mellonella</name>
    <name type="common">Greater wax moth</name>
    <dbReference type="NCBI Taxonomy" id="7137"/>
    <lineage>
        <taxon>Eukaryota</taxon>
        <taxon>Metazoa</taxon>
        <taxon>Ecdysozoa</taxon>
        <taxon>Arthropoda</taxon>
        <taxon>Hexapoda</taxon>
        <taxon>Insecta</taxon>
        <taxon>Pterygota</taxon>
        <taxon>Neoptera</taxon>
        <taxon>Endopterygota</taxon>
        <taxon>Lepidoptera</taxon>
        <taxon>Glossata</taxon>
        <taxon>Ditrysia</taxon>
        <taxon>Pyraloidea</taxon>
        <taxon>Pyralidae</taxon>
        <taxon>Galleriinae</taxon>
        <taxon>Galleria</taxon>
    </lineage>
</organism>
<evidence type="ECO:0000313" key="4">
    <source>
        <dbReference type="Proteomes" id="UP001652740"/>
    </source>
</evidence>
<dbReference type="SMART" id="SM00703">
    <property type="entry name" value="NRF"/>
    <property type="match status" value="1"/>
</dbReference>
<sequence length="732" mass="83061">MEFNLFFIINLLFVFTVNAYIEVDYDRTNVFDPKIYEDVLNKEQCDQQIKYIVTNAILLRFLDASLRIPRSLQKGNLVDLGSYYECLGIKKNEGDMNIEGKFCMMKIPLGQNISLDRHSTRFPEIPWPEINPNILNIDDKTHKDLLSQRELKRKLQILGGITPESIKRDDDENPLSDISIELAVCIPKTCSLQNALNTVLDLQPTDLQIEEAYCRLPNDKPWVAADYVALGIFICLGVLIALSTAYDLRHQIFLKKDPKTANKLALSFSVYTNTLRLVTYKPVPGALECLDGIRAFAMIWVIIGHTFVNQLSTATLHNPLDAKNFALSFWSLWITAAPITVDTFFALSGLLLVYTTAGKMTGLKLVKNLHLFYLNRYLRLFPVLAACILLQASLFHRVSDGPAWEAVAGQTDRCRQYWWTTLLYIQNYYNPNYMCVPHSWYLAIDFQLFLISPLILFWVVNGTRKSAWTTLVTALLASLTGASIYNFTIGFKAGPVTFGPEREGQPNYLMYYYVNTLTRAPPFFVGMIFGYILHINRGKKLVIPKVQVALFWFLAIILSSAVICSNYPILQEDWDYHTVDDILNSYMRSVWALSVCWMILACAHGYGGPINWILSHPMWKILGRLSYAMYLFHYPLIIVVNGNSVVPVYFSTEVSIQKFMADFVIAILAAYLITMFVDAPSSVLIKHFMGGAGGKKRQEPVKPLNGINSAAENKINGNLEAPNHQIVNKTNK</sequence>
<evidence type="ECO:0000313" key="5">
    <source>
        <dbReference type="RefSeq" id="XP_052756094.1"/>
    </source>
</evidence>
<keyword evidence="2" id="KW-0732">Signal</keyword>
<dbReference type="InterPro" id="IPR052728">
    <property type="entry name" value="O2_lipid_transport_reg"/>
</dbReference>
<dbReference type="PANTHER" id="PTHR11161:SF0">
    <property type="entry name" value="O-ACYLTRANSFERASE LIKE PROTEIN"/>
    <property type="match status" value="1"/>
</dbReference>
<proteinExistence type="predicted"/>
<gene>
    <name evidence="5" type="primary">LOC113518613</name>
</gene>
<dbReference type="Pfam" id="PF20146">
    <property type="entry name" value="NRF"/>
    <property type="match status" value="1"/>
</dbReference>
<feature type="chain" id="PRO_5046097307" evidence="2">
    <location>
        <begin position="20"/>
        <end position="732"/>
    </location>
</feature>
<keyword evidence="1" id="KW-0812">Transmembrane</keyword>
<feature type="transmembrane region" description="Helical" evidence="1">
    <location>
        <begin position="590"/>
        <end position="615"/>
    </location>
</feature>
<feature type="transmembrane region" description="Helical" evidence="1">
    <location>
        <begin position="511"/>
        <end position="534"/>
    </location>
</feature>
<keyword evidence="1" id="KW-0472">Membrane</keyword>
<name>A0ABM3MXL4_GALME</name>
<feature type="transmembrane region" description="Helical" evidence="1">
    <location>
        <begin position="546"/>
        <end position="570"/>
    </location>
</feature>
<keyword evidence="1" id="KW-1133">Transmembrane helix</keyword>
<keyword evidence="4" id="KW-1185">Reference proteome</keyword>
<feature type="transmembrane region" description="Helical" evidence="1">
    <location>
        <begin position="377"/>
        <end position="395"/>
    </location>
</feature>
<evidence type="ECO:0000256" key="1">
    <source>
        <dbReference type="SAM" id="Phobius"/>
    </source>
</evidence>
<dbReference type="InterPro" id="IPR002656">
    <property type="entry name" value="Acyl_transf_3_dom"/>
</dbReference>
<dbReference type="PANTHER" id="PTHR11161">
    <property type="entry name" value="O-ACYLTRANSFERASE"/>
    <property type="match status" value="1"/>
</dbReference>
<protein>
    <submittedName>
        <fullName evidence="5">O-acyltransferase like protein-like</fullName>
    </submittedName>
</protein>
<evidence type="ECO:0000259" key="3">
    <source>
        <dbReference type="SMART" id="SM00703"/>
    </source>
</evidence>
<feature type="signal peptide" evidence="2">
    <location>
        <begin position="1"/>
        <end position="19"/>
    </location>
</feature>
<accession>A0ABM3MXL4</accession>
<reference evidence="5" key="1">
    <citation type="submission" date="2025-08" db="UniProtKB">
        <authorList>
            <consortium name="RefSeq"/>
        </authorList>
    </citation>
    <scope>IDENTIFICATION</scope>
    <source>
        <tissue evidence="5">Whole larvae</tissue>
    </source>
</reference>
<dbReference type="GeneID" id="113518613"/>
<feature type="transmembrane region" description="Helical" evidence="1">
    <location>
        <begin position="332"/>
        <end position="356"/>
    </location>
</feature>
<feature type="transmembrane region" description="Helical" evidence="1">
    <location>
        <begin position="656"/>
        <end position="677"/>
    </location>
</feature>
<feature type="transmembrane region" description="Helical" evidence="1">
    <location>
        <begin position="295"/>
        <end position="312"/>
    </location>
</feature>
<dbReference type="InterPro" id="IPR006621">
    <property type="entry name" value="Nose-resist-to-fluoxetine_N"/>
</dbReference>
<feature type="transmembrane region" description="Helical" evidence="1">
    <location>
        <begin position="467"/>
        <end position="491"/>
    </location>
</feature>
<feature type="domain" description="Nose resistant-to-fluoxetine protein N-terminal" evidence="3">
    <location>
        <begin position="42"/>
        <end position="216"/>
    </location>
</feature>
<feature type="transmembrane region" description="Helical" evidence="1">
    <location>
        <begin position="440"/>
        <end position="460"/>
    </location>
</feature>
<feature type="transmembrane region" description="Helical" evidence="1">
    <location>
        <begin position="227"/>
        <end position="246"/>
    </location>
</feature>
<dbReference type="Proteomes" id="UP001652740">
    <property type="component" value="Unplaced"/>
</dbReference>
<evidence type="ECO:0000256" key="2">
    <source>
        <dbReference type="SAM" id="SignalP"/>
    </source>
</evidence>
<dbReference type="Pfam" id="PF01757">
    <property type="entry name" value="Acyl_transf_3"/>
    <property type="match status" value="1"/>
</dbReference>
<feature type="transmembrane region" description="Helical" evidence="1">
    <location>
        <begin position="627"/>
        <end position="650"/>
    </location>
</feature>